<comment type="catalytic activity">
    <reaction evidence="8">
        <text>L-threonyl-[protein] + ATP = O-phospho-L-threonyl-[protein] + ADP + H(+)</text>
        <dbReference type="Rhea" id="RHEA:46608"/>
        <dbReference type="Rhea" id="RHEA-COMP:11060"/>
        <dbReference type="Rhea" id="RHEA-COMP:11605"/>
        <dbReference type="ChEBI" id="CHEBI:15378"/>
        <dbReference type="ChEBI" id="CHEBI:30013"/>
        <dbReference type="ChEBI" id="CHEBI:30616"/>
        <dbReference type="ChEBI" id="CHEBI:61977"/>
        <dbReference type="ChEBI" id="CHEBI:456216"/>
        <dbReference type="EC" id="2.7.12.2"/>
    </reaction>
</comment>
<evidence type="ECO:0000256" key="5">
    <source>
        <dbReference type="ARBA" id="ARBA00022840"/>
    </source>
</evidence>
<dbReference type="GO" id="GO:0004713">
    <property type="term" value="F:protein tyrosine kinase activity"/>
    <property type="evidence" value="ECO:0007669"/>
    <property type="project" value="UniProtKB-KW"/>
</dbReference>
<dbReference type="PANTHER" id="PTHR47448:SF1">
    <property type="entry name" value="SERINE_THREONINE-PROTEIN KINASE STE7 HOMOLOG"/>
    <property type="match status" value="1"/>
</dbReference>
<evidence type="ECO:0000256" key="6">
    <source>
        <dbReference type="ARBA" id="ARBA00023137"/>
    </source>
</evidence>
<evidence type="ECO:0000313" key="12">
    <source>
        <dbReference type="Proteomes" id="UP001432027"/>
    </source>
</evidence>
<comment type="caution">
    <text evidence="11">The sequence shown here is derived from an EMBL/GenBank/DDBJ whole genome shotgun (WGS) entry which is preliminary data.</text>
</comment>
<dbReference type="AlphaFoldDB" id="A0AAV5TWD7"/>
<evidence type="ECO:0000256" key="8">
    <source>
        <dbReference type="ARBA" id="ARBA00049299"/>
    </source>
</evidence>
<comment type="catalytic activity">
    <reaction evidence="7">
        <text>L-seryl-[protein] + ATP = O-phospho-L-seryl-[protein] + ADP + H(+)</text>
        <dbReference type="Rhea" id="RHEA:17989"/>
        <dbReference type="Rhea" id="RHEA-COMP:9863"/>
        <dbReference type="Rhea" id="RHEA-COMP:11604"/>
        <dbReference type="ChEBI" id="CHEBI:15378"/>
        <dbReference type="ChEBI" id="CHEBI:29999"/>
        <dbReference type="ChEBI" id="CHEBI:30616"/>
        <dbReference type="ChEBI" id="CHEBI:83421"/>
        <dbReference type="ChEBI" id="CHEBI:456216"/>
        <dbReference type="EC" id="2.7.12.2"/>
    </reaction>
</comment>
<feature type="non-terminal residue" evidence="11">
    <location>
        <position position="105"/>
    </location>
</feature>
<accession>A0AAV5TWD7</accession>
<protein>
    <recommendedName>
        <fullName evidence="10">Protein kinase domain-containing protein</fullName>
    </recommendedName>
</protein>
<dbReference type="PROSITE" id="PS50011">
    <property type="entry name" value="PROTEIN_KINASE_DOM"/>
    <property type="match status" value="1"/>
</dbReference>
<evidence type="ECO:0000256" key="2">
    <source>
        <dbReference type="ARBA" id="ARBA00022679"/>
    </source>
</evidence>
<gene>
    <name evidence="11" type="ORF">PENTCL1PPCAC_20740</name>
</gene>
<dbReference type="EMBL" id="BTSX01000005">
    <property type="protein sequence ID" value="GMS98565.1"/>
    <property type="molecule type" value="Genomic_DNA"/>
</dbReference>
<name>A0AAV5TWD7_9BILA</name>
<organism evidence="11 12">
    <name type="scientific">Pristionchus entomophagus</name>
    <dbReference type="NCBI Taxonomy" id="358040"/>
    <lineage>
        <taxon>Eukaryota</taxon>
        <taxon>Metazoa</taxon>
        <taxon>Ecdysozoa</taxon>
        <taxon>Nematoda</taxon>
        <taxon>Chromadorea</taxon>
        <taxon>Rhabditida</taxon>
        <taxon>Rhabditina</taxon>
        <taxon>Diplogasteromorpha</taxon>
        <taxon>Diplogasteroidea</taxon>
        <taxon>Neodiplogasteridae</taxon>
        <taxon>Pristionchus</taxon>
    </lineage>
</organism>
<keyword evidence="4" id="KW-0418">Kinase</keyword>
<evidence type="ECO:0000256" key="7">
    <source>
        <dbReference type="ARBA" id="ARBA00049014"/>
    </source>
</evidence>
<dbReference type="GO" id="GO:0004674">
    <property type="term" value="F:protein serine/threonine kinase activity"/>
    <property type="evidence" value="ECO:0007669"/>
    <property type="project" value="UniProtKB-KW"/>
</dbReference>
<dbReference type="Pfam" id="PF00069">
    <property type="entry name" value="Pkinase"/>
    <property type="match status" value="1"/>
</dbReference>
<dbReference type="GO" id="GO:0005524">
    <property type="term" value="F:ATP binding"/>
    <property type="evidence" value="ECO:0007669"/>
    <property type="project" value="UniProtKB-KW"/>
</dbReference>
<evidence type="ECO:0000256" key="4">
    <source>
        <dbReference type="ARBA" id="ARBA00022777"/>
    </source>
</evidence>
<comment type="catalytic activity">
    <reaction evidence="9">
        <text>L-tyrosyl-[protein] + ATP = O-phospho-L-tyrosyl-[protein] + ADP + H(+)</text>
        <dbReference type="Rhea" id="RHEA:10596"/>
        <dbReference type="Rhea" id="RHEA-COMP:10136"/>
        <dbReference type="Rhea" id="RHEA-COMP:20101"/>
        <dbReference type="ChEBI" id="CHEBI:15378"/>
        <dbReference type="ChEBI" id="CHEBI:30616"/>
        <dbReference type="ChEBI" id="CHEBI:46858"/>
        <dbReference type="ChEBI" id="CHEBI:61978"/>
        <dbReference type="ChEBI" id="CHEBI:456216"/>
        <dbReference type="EC" id="2.7.12.2"/>
    </reaction>
</comment>
<keyword evidence="12" id="KW-1185">Reference proteome</keyword>
<evidence type="ECO:0000256" key="9">
    <source>
        <dbReference type="ARBA" id="ARBA00051693"/>
    </source>
</evidence>
<dbReference type="Proteomes" id="UP001432027">
    <property type="component" value="Unassembled WGS sequence"/>
</dbReference>
<evidence type="ECO:0000256" key="1">
    <source>
        <dbReference type="ARBA" id="ARBA00022527"/>
    </source>
</evidence>
<keyword evidence="5" id="KW-0067">ATP-binding</keyword>
<sequence length="105" mass="11992">MLHKEKGVVMARKLVHLDVDDYVRAEIIKDLSVLLKCTSPFIVGFYGSFVDNNDISICMEYMDGRSLDLVMKKVTRMPENFIGKISVAVVKGLTYLKDDIKILHR</sequence>
<dbReference type="PANTHER" id="PTHR47448">
    <property type="entry name" value="DUAL SPECIFICITY MITOGEN-ACTIVATED PROTEIN KINASE KINASE DSOR1-LIKE PROTEIN"/>
    <property type="match status" value="1"/>
</dbReference>
<dbReference type="InterPro" id="IPR000719">
    <property type="entry name" value="Prot_kinase_dom"/>
</dbReference>
<feature type="domain" description="Protein kinase" evidence="10">
    <location>
        <begin position="1"/>
        <end position="105"/>
    </location>
</feature>
<dbReference type="Gene3D" id="3.30.200.20">
    <property type="entry name" value="Phosphorylase Kinase, domain 1"/>
    <property type="match status" value="1"/>
</dbReference>
<reference evidence="11" key="1">
    <citation type="submission" date="2023-10" db="EMBL/GenBank/DDBJ databases">
        <title>Genome assembly of Pristionchus species.</title>
        <authorList>
            <person name="Yoshida K."/>
            <person name="Sommer R.J."/>
        </authorList>
    </citation>
    <scope>NUCLEOTIDE SEQUENCE</scope>
    <source>
        <strain evidence="11">RS0144</strain>
    </source>
</reference>
<evidence type="ECO:0000256" key="3">
    <source>
        <dbReference type="ARBA" id="ARBA00022741"/>
    </source>
</evidence>
<evidence type="ECO:0000313" key="11">
    <source>
        <dbReference type="EMBL" id="GMS98565.1"/>
    </source>
</evidence>
<evidence type="ECO:0000259" key="10">
    <source>
        <dbReference type="PROSITE" id="PS50011"/>
    </source>
</evidence>
<keyword evidence="3" id="KW-0547">Nucleotide-binding</keyword>
<dbReference type="SUPFAM" id="SSF56112">
    <property type="entry name" value="Protein kinase-like (PK-like)"/>
    <property type="match status" value="1"/>
</dbReference>
<keyword evidence="6" id="KW-0829">Tyrosine-protein kinase</keyword>
<keyword evidence="2" id="KW-0808">Transferase</keyword>
<dbReference type="GO" id="GO:0004708">
    <property type="term" value="F:MAP kinase kinase activity"/>
    <property type="evidence" value="ECO:0007669"/>
    <property type="project" value="UniProtKB-EC"/>
</dbReference>
<proteinExistence type="predicted"/>
<dbReference type="InterPro" id="IPR050915">
    <property type="entry name" value="MAP_kinase_kinase"/>
</dbReference>
<dbReference type="InterPro" id="IPR011009">
    <property type="entry name" value="Kinase-like_dom_sf"/>
</dbReference>
<keyword evidence="1" id="KW-0723">Serine/threonine-protein kinase</keyword>